<gene>
    <name evidence="2" type="ORF">PG994_010548</name>
</gene>
<feature type="compositionally biased region" description="Basic and acidic residues" evidence="1">
    <location>
        <begin position="533"/>
        <end position="545"/>
    </location>
</feature>
<evidence type="ECO:0000313" key="2">
    <source>
        <dbReference type="EMBL" id="KAK8048818.1"/>
    </source>
</evidence>
<sequence length="965" mass="103392">MSDPAGFDDHHSAPPKRRSILDDPEDAKSIASAFGRKDRKDRSKSDKNVEREKDKDKEKEKRSSAGSGFFDRFKSSMRIPDEKERSRKSEEEKKNSFLDNAGTLGAGVGLAGAADLASQTTDQKATDIPSEKEAHSIPFTPERRSISPRGLDFVDPEIVQREIRPAIDPQYGDFLPLPPSAPGSSTPEVTELPVLPDSRPETPEHERQLLREIIEKPTHVRRRSAHETPIKLKTPSHSAIPIQFRLGQRSSPVSPGARKQSSITTPEAPVTDAFTTVTTPRSRVPRPTSWDSSRQLKTLSLVMKTTRESTISPDKPEVDLFQSQASQTASGSERSNPSKDHSPFTGFDAFRAIKKAINTPLPPATKDELNTESEPSPQSVKDAISTPLPVATDEELNIKPETLPRTSGDAISKSLPSDIDDGPDAEADSSPRAVEDAPNKPPPASRWSFNTASTMKVPGRHMMNVWQAMRGGIKRASTDSKINVQPQSSSQASEDAINTRLLAATDDELDTKADSSPRAVENAINAPLPAASTDDKLDISSRDSEDAINTPLPAATDDELNVHAAFTPEPHSVPVAPVQEAELPVHANLEKATDQDDRGSATLGQEDTISKDRSSYSLHSSPPTAVKDATPEVAERPPTWGSLNEPQGPADIADQSSEAVVMNDSAVEALAGAVMGVAVANTLLHDNDDQAQTAQNNIPESPSVKASADTGAEHFGSVEQPQQQEVPTQLDAPADTNISSPKKSKKKKKGKKNTSLEPEALPSSAVEDAPPIEDAPAQTQEDDSPRGGLGVEGTSTEAAQPAIEAQADGGGAQNANTDQPLGGEYESRIGTKTPFVGTESTVIEAPSATEDQPVNDGAETAIIGRSVGDEVRAIDETQPVDVEPPSVEAQSIIEAQPATEALSVIEAESVLDTQPPQNDTVPVISPKRNKKRRIGSLSSWTLGLRLLPSPSKQDLARMRARTPLF</sequence>
<feature type="compositionally biased region" description="Basic and acidic residues" evidence="1">
    <location>
        <begin position="129"/>
        <end position="145"/>
    </location>
</feature>
<feature type="region of interest" description="Disordered" evidence="1">
    <location>
        <begin position="1"/>
        <end position="153"/>
    </location>
</feature>
<name>A0ABR1TQG2_9PEZI</name>
<feature type="compositionally biased region" description="Polar residues" evidence="1">
    <location>
        <begin position="479"/>
        <end position="493"/>
    </location>
</feature>
<evidence type="ECO:0000313" key="3">
    <source>
        <dbReference type="Proteomes" id="UP001480595"/>
    </source>
</evidence>
<reference evidence="2 3" key="1">
    <citation type="submission" date="2023-01" db="EMBL/GenBank/DDBJ databases">
        <title>Analysis of 21 Apiospora genomes using comparative genomics revels a genus with tremendous synthesis potential of carbohydrate active enzymes and secondary metabolites.</title>
        <authorList>
            <person name="Sorensen T."/>
        </authorList>
    </citation>
    <scope>NUCLEOTIDE SEQUENCE [LARGE SCALE GENOMIC DNA]</scope>
    <source>
        <strain evidence="2 3">CBS 135458</strain>
    </source>
</reference>
<protein>
    <submittedName>
        <fullName evidence="2">Uncharacterized protein</fullName>
    </submittedName>
</protein>
<feature type="compositionally biased region" description="Acidic residues" evidence="1">
    <location>
        <begin position="418"/>
        <end position="427"/>
    </location>
</feature>
<feature type="compositionally biased region" description="Basic and acidic residues" evidence="1">
    <location>
        <begin position="588"/>
        <end position="599"/>
    </location>
</feature>
<feature type="compositionally biased region" description="Low complexity" evidence="1">
    <location>
        <begin position="718"/>
        <end position="727"/>
    </location>
</feature>
<proteinExistence type="predicted"/>
<feature type="compositionally biased region" description="Polar residues" evidence="1">
    <location>
        <begin position="248"/>
        <end position="265"/>
    </location>
</feature>
<keyword evidence="3" id="KW-1185">Reference proteome</keyword>
<feature type="compositionally biased region" description="Basic and acidic residues" evidence="1">
    <location>
        <begin position="198"/>
        <end position="218"/>
    </location>
</feature>
<evidence type="ECO:0000256" key="1">
    <source>
        <dbReference type="SAM" id="MobiDB-lite"/>
    </source>
</evidence>
<feature type="region of interest" description="Disordered" evidence="1">
    <location>
        <begin position="688"/>
        <end position="859"/>
    </location>
</feature>
<feature type="compositionally biased region" description="Polar residues" evidence="1">
    <location>
        <begin position="690"/>
        <end position="700"/>
    </location>
</feature>
<comment type="caution">
    <text evidence="2">The sequence shown here is derived from an EMBL/GenBank/DDBJ whole genome shotgun (WGS) entry which is preliminary data.</text>
</comment>
<feature type="compositionally biased region" description="Low complexity" evidence="1">
    <location>
        <begin position="275"/>
        <end position="289"/>
    </location>
</feature>
<organism evidence="2 3">
    <name type="scientific">Apiospora phragmitis</name>
    <dbReference type="NCBI Taxonomy" id="2905665"/>
    <lineage>
        <taxon>Eukaryota</taxon>
        <taxon>Fungi</taxon>
        <taxon>Dikarya</taxon>
        <taxon>Ascomycota</taxon>
        <taxon>Pezizomycotina</taxon>
        <taxon>Sordariomycetes</taxon>
        <taxon>Xylariomycetidae</taxon>
        <taxon>Amphisphaeriales</taxon>
        <taxon>Apiosporaceae</taxon>
        <taxon>Apiospora</taxon>
    </lineage>
</organism>
<feature type="compositionally biased region" description="Basic and acidic residues" evidence="1">
    <location>
        <begin position="35"/>
        <end position="63"/>
    </location>
</feature>
<dbReference type="RefSeq" id="XP_066711067.1">
    <property type="nucleotide sequence ID" value="XM_066861957.1"/>
</dbReference>
<dbReference type="EMBL" id="JAQQWL010000011">
    <property type="protein sequence ID" value="KAK8048818.1"/>
    <property type="molecule type" value="Genomic_DNA"/>
</dbReference>
<feature type="region of interest" description="Disordered" evidence="1">
    <location>
        <begin position="477"/>
        <end position="657"/>
    </location>
</feature>
<accession>A0ABR1TQG2</accession>
<dbReference type="GeneID" id="92095020"/>
<feature type="compositionally biased region" description="Polar residues" evidence="1">
    <location>
        <begin position="321"/>
        <end position="335"/>
    </location>
</feature>
<feature type="region of interest" description="Disordered" evidence="1">
    <location>
        <begin position="169"/>
        <end position="455"/>
    </location>
</feature>
<feature type="compositionally biased region" description="Basic residues" evidence="1">
    <location>
        <begin position="742"/>
        <end position="752"/>
    </location>
</feature>
<dbReference type="Proteomes" id="UP001480595">
    <property type="component" value="Unassembled WGS sequence"/>
</dbReference>
<feature type="compositionally biased region" description="Basic and acidic residues" evidence="1">
    <location>
        <begin position="71"/>
        <end position="96"/>
    </location>
</feature>